<dbReference type="CDD" id="cd08704">
    <property type="entry name" value="Met_tRNA_FMT_C"/>
    <property type="match status" value="1"/>
</dbReference>
<dbReference type="InterPro" id="IPR002376">
    <property type="entry name" value="Formyl_transf_N"/>
</dbReference>
<dbReference type="EC" id="2.1.2.9" evidence="2 5"/>
<evidence type="ECO:0000256" key="3">
    <source>
        <dbReference type="ARBA" id="ARBA00022679"/>
    </source>
</evidence>
<dbReference type="InterPro" id="IPR005793">
    <property type="entry name" value="Formyl_trans_C"/>
</dbReference>
<evidence type="ECO:0000256" key="5">
    <source>
        <dbReference type="HAMAP-Rule" id="MF_00182"/>
    </source>
</evidence>
<dbReference type="AlphaFoldDB" id="A0A7C2BF49"/>
<protein>
    <recommendedName>
        <fullName evidence="2 5">Methionyl-tRNA formyltransferase</fullName>
        <ecNumber evidence="2 5">2.1.2.9</ecNumber>
    </recommendedName>
</protein>
<dbReference type="PANTHER" id="PTHR11138:SF5">
    <property type="entry name" value="METHIONYL-TRNA FORMYLTRANSFERASE, MITOCHONDRIAL"/>
    <property type="match status" value="1"/>
</dbReference>
<evidence type="ECO:0000256" key="2">
    <source>
        <dbReference type="ARBA" id="ARBA00012261"/>
    </source>
</evidence>
<dbReference type="InterPro" id="IPR044135">
    <property type="entry name" value="Met-tRNA-FMT_C"/>
</dbReference>
<dbReference type="GO" id="GO:0004479">
    <property type="term" value="F:methionyl-tRNA formyltransferase activity"/>
    <property type="evidence" value="ECO:0007669"/>
    <property type="project" value="UniProtKB-UniRule"/>
</dbReference>
<sequence length="314" mass="34171">MAESIRILFLGTPDFAVPSLRALVAQPDMEIVLVVTQPDRPAGRGRALQPPPVKMAALELGLPIWQPTSLRGAEVEERFRLLSPAVGVVVAYGELIPRRLLELVPHGFLNVHPSLLPRYRGASPIQAALLNGDEMTGVTVILLTPELDAGPIVRQVAVPILPEDTGQTLSSRLAALAAEILPETVRDWVKGKIAAVPQDEQQATYTRPLSKEDGRVDWSLPAERIERAIRALQPWPCAWTLIRGRRLILLRAHLTQNEQRLAPGCLAPTSTELLVGTGSCALALDIVQPEGKKPMTGLDWWRGARLAPGSCFDA</sequence>
<name>A0A7C2BF49_THERO</name>
<dbReference type="EMBL" id="DSJL01000009">
    <property type="protein sequence ID" value="HEF64805.1"/>
    <property type="molecule type" value="Genomic_DNA"/>
</dbReference>
<evidence type="ECO:0000259" key="7">
    <source>
        <dbReference type="Pfam" id="PF02911"/>
    </source>
</evidence>
<dbReference type="GO" id="GO:0005829">
    <property type="term" value="C:cytosol"/>
    <property type="evidence" value="ECO:0007669"/>
    <property type="project" value="TreeGrafter"/>
</dbReference>
<feature type="binding site" evidence="5">
    <location>
        <begin position="114"/>
        <end position="117"/>
    </location>
    <ligand>
        <name>(6S)-5,6,7,8-tetrahydrofolate</name>
        <dbReference type="ChEBI" id="CHEBI:57453"/>
    </ligand>
</feature>
<dbReference type="InterPro" id="IPR041711">
    <property type="entry name" value="Met-tRNA-FMT_N"/>
</dbReference>
<dbReference type="Pfam" id="PF00551">
    <property type="entry name" value="Formyl_trans_N"/>
    <property type="match status" value="1"/>
</dbReference>
<gene>
    <name evidence="5" type="primary">fmt</name>
    <name evidence="8" type="ORF">ENP47_04295</name>
</gene>
<comment type="function">
    <text evidence="5">Attaches a formyl group to the free amino group of methionyl-tRNA(fMet). The formyl group appears to play a dual role in the initiator identity of N-formylmethionyl-tRNA by promoting its recognition by IF2 and preventing the misappropriation of this tRNA by the elongation apparatus.</text>
</comment>
<comment type="similarity">
    <text evidence="1 5">Belongs to the Fmt family.</text>
</comment>
<dbReference type="Gene3D" id="3.40.50.12230">
    <property type="match status" value="1"/>
</dbReference>
<reference evidence="8" key="1">
    <citation type="journal article" date="2020" name="mSystems">
        <title>Genome- and Community-Level Interaction Insights into Carbon Utilization and Element Cycling Functions of Hydrothermarchaeota in Hydrothermal Sediment.</title>
        <authorList>
            <person name="Zhou Z."/>
            <person name="Liu Y."/>
            <person name="Xu W."/>
            <person name="Pan J."/>
            <person name="Luo Z.H."/>
            <person name="Li M."/>
        </authorList>
    </citation>
    <scope>NUCLEOTIDE SEQUENCE [LARGE SCALE GENOMIC DNA]</scope>
    <source>
        <strain evidence="8">SpSt-222</strain>
    </source>
</reference>
<dbReference type="NCBIfam" id="TIGR00460">
    <property type="entry name" value="fmt"/>
    <property type="match status" value="1"/>
</dbReference>
<dbReference type="Pfam" id="PF02911">
    <property type="entry name" value="Formyl_trans_C"/>
    <property type="match status" value="1"/>
</dbReference>
<evidence type="ECO:0000313" key="8">
    <source>
        <dbReference type="EMBL" id="HEF64805.1"/>
    </source>
</evidence>
<dbReference type="HAMAP" id="MF_00182">
    <property type="entry name" value="Formyl_trans"/>
    <property type="match status" value="1"/>
</dbReference>
<feature type="domain" description="Formyl transferase C-terminal" evidence="7">
    <location>
        <begin position="209"/>
        <end position="304"/>
    </location>
</feature>
<feature type="domain" description="Formyl transferase N-terminal" evidence="6">
    <location>
        <begin position="6"/>
        <end position="185"/>
    </location>
</feature>
<dbReference type="SUPFAM" id="SSF50486">
    <property type="entry name" value="FMT C-terminal domain-like"/>
    <property type="match status" value="1"/>
</dbReference>
<comment type="catalytic activity">
    <reaction evidence="5">
        <text>L-methionyl-tRNA(fMet) + (6R)-10-formyltetrahydrofolate = N-formyl-L-methionyl-tRNA(fMet) + (6S)-5,6,7,8-tetrahydrofolate + H(+)</text>
        <dbReference type="Rhea" id="RHEA:24380"/>
        <dbReference type="Rhea" id="RHEA-COMP:9952"/>
        <dbReference type="Rhea" id="RHEA-COMP:9953"/>
        <dbReference type="ChEBI" id="CHEBI:15378"/>
        <dbReference type="ChEBI" id="CHEBI:57453"/>
        <dbReference type="ChEBI" id="CHEBI:78530"/>
        <dbReference type="ChEBI" id="CHEBI:78844"/>
        <dbReference type="ChEBI" id="CHEBI:195366"/>
        <dbReference type="EC" id="2.1.2.9"/>
    </reaction>
</comment>
<keyword evidence="4 5" id="KW-0648">Protein biosynthesis</keyword>
<dbReference type="CDD" id="cd08646">
    <property type="entry name" value="FMT_core_Met-tRNA-FMT_N"/>
    <property type="match status" value="1"/>
</dbReference>
<evidence type="ECO:0000256" key="4">
    <source>
        <dbReference type="ARBA" id="ARBA00022917"/>
    </source>
</evidence>
<dbReference type="PANTHER" id="PTHR11138">
    <property type="entry name" value="METHIONYL-TRNA FORMYLTRANSFERASE"/>
    <property type="match status" value="1"/>
</dbReference>
<dbReference type="FunFam" id="3.40.50.12230:FF:000001">
    <property type="entry name" value="Methionyl-tRNA formyltransferase"/>
    <property type="match status" value="1"/>
</dbReference>
<organism evidence="8">
    <name type="scientific">Thermomicrobium roseum</name>
    <dbReference type="NCBI Taxonomy" id="500"/>
    <lineage>
        <taxon>Bacteria</taxon>
        <taxon>Pseudomonadati</taxon>
        <taxon>Thermomicrobiota</taxon>
        <taxon>Thermomicrobia</taxon>
        <taxon>Thermomicrobiales</taxon>
        <taxon>Thermomicrobiaceae</taxon>
        <taxon>Thermomicrobium</taxon>
    </lineage>
</organism>
<dbReference type="InterPro" id="IPR005794">
    <property type="entry name" value="Fmt"/>
</dbReference>
<comment type="caution">
    <text evidence="8">The sequence shown here is derived from an EMBL/GenBank/DDBJ whole genome shotgun (WGS) entry which is preliminary data.</text>
</comment>
<dbReference type="InterPro" id="IPR036477">
    <property type="entry name" value="Formyl_transf_N_sf"/>
</dbReference>
<dbReference type="SUPFAM" id="SSF53328">
    <property type="entry name" value="Formyltransferase"/>
    <property type="match status" value="1"/>
</dbReference>
<dbReference type="InterPro" id="IPR011034">
    <property type="entry name" value="Formyl_transferase-like_C_sf"/>
</dbReference>
<evidence type="ECO:0000256" key="1">
    <source>
        <dbReference type="ARBA" id="ARBA00010699"/>
    </source>
</evidence>
<accession>A0A7C2BF49</accession>
<keyword evidence="3 5" id="KW-0808">Transferase</keyword>
<evidence type="ECO:0000259" key="6">
    <source>
        <dbReference type="Pfam" id="PF00551"/>
    </source>
</evidence>
<proteinExistence type="inferred from homology"/>